<evidence type="ECO:0008006" key="3">
    <source>
        <dbReference type="Google" id="ProtNLM"/>
    </source>
</evidence>
<dbReference type="EMBL" id="RCHS01002240">
    <property type="protein sequence ID" value="RMX48699.1"/>
    <property type="molecule type" value="Genomic_DNA"/>
</dbReference>
<reference evidence="1 2" key="1">
    <citation type="journal article" date="2018" name="Sci. Rep.">
        <title>Comparative analysis of the Pocillopora damicornis genome highlights role of immune system in coral evolution.</title>
        <authorList>
            <person name="Cunning R."/>
            <person name="Bay R.A."/>
            <person name="Gillette P."/>
            <person name="Baker A.C."/>
            <person name="Traylor-Knowles N."/>
        </authorList>
    </citation>
    <scope>NUCLEOTIDE SEQUENCE [LARGE SCALE GENOMIC DNA]</scope>
    <source>
        <strain evidence="1">RSMAS</strain>
        <tissue evidence="1">Whole animal</tissue>
    </source>
</reference>
<dbReference type="InterPro" id="IPR036691">
    <property type="entry name" value="Endo/exonu/phosph_ase_sf"/>
</dbReference>
<dbReference type="OrthoDB" id="5959732at2759"/>
<organism evidence="1 2">
    <name type="scientific">Pocillopora damicornis</name>
    <name type="common">Cauliflower coral</name>
    <name type="synonym">Millepora damicornis</name>
    <dbReference type="NCBI Taxonomy" id="46731"/>
    <lineage>
        <taxon>Eukaryota</taxon>
        <taxon>Metazoa</taxon>
        <taxon>Cnidaria</taxon>
        <taxon>Anthozoa</taxon>
        <taxon>Hexacorallia</taxon>
        <taxon>Scleractinia</taxon>
        <taxon>Astrocoeniina</taxon>
        <taxon>Pocilloporidae</taxon>
        <taxon>Pocillopora</taxon>
    </lineage>
</organism>
<proteinExistence type="predicted"/>
<comment type="caution">
    <text evidence="1">The sequence shown here is derived from an EMBL/GenBank/DDBJ whole genome shotgun (WGS) entry which is preliminary data.</text>
</comment>
<dbReference type="PANTHER" id="PTHR47510">
    <property type="entry name" value="REVERSE TRANSCRIPTASE DOMAIN-CONTAINING PROTEIN"/>
    <property type="match status" value="1"/>
</dbReference>
<dbReference type="Gene3D" id="3.60.10.10">
    <property type="entry name" value="Endonuclease/exonuclease/phosphatase"/>
    <property type="match status" value="1"/>
</dbReference>
<dbReference type="PANTHER" id="PTHR47510:SF3">
    <property type="entry name" value="ENDO_EXONUCLEASE_PHOSPHATASE DOMAIN-CONTAINING PROTEIN"/>
    <property type="match status" value="1"/>
</dbReference>
<name>A0A3M6U573_POCDA</name>
<protein>
    <recommendedName>
        <fullName evidence="3">Endonuclease/exonuclease/phosphatase domain-containing protein</fullName>
    </recommendedName>
</protein>
<evidence type="ECO:0000313" key="2">
    <source>
        <dbReference type="Proteomes" id="UP000275408"/>
    </source>
</evidence>
<evidence type="ECO:0000313" key="1">
    <source>
        <dbReference type="EMBL" id="RMX48699.1"/>
    </source>
</evidence>
<dbReference type="AlphaFoldDB" id="A0A3M6U573"/>
<accession>A0A3M6U573</accession>
<gene>
    <name evidence="1" type="ORF">pdam_00014305</name>
</gene>
<dbReference type="Proteomes" id="UP000275408">
    <property type="component" value="Unassembled WGS sequence"/>
</dbReference>
<dbReference type="SUPFAM" id="SSF56219">
    <property type="entry name" value="DNase I-like"/>
    <property type="match status" value="1"/>
</dbReference>
<sequence>MLNVKPDLGFFTETWLGETISDSQVNIPGYSFIARNRCVDIHGGVGLYIHDSIKFKPLDEFSDPDFESLWVWLRQRRLPRGFPCLVAGTVYHPQLGVNNSGMLNHLTTTLTDIVGQYPGCGIFVCGDFNRLSLSRLTSQFKLKQIIDKPTRGDKILDLVLTNLSHTYDENAIITWSSSALDSAPNIDDRSRQLCDIITAGLDAIMPAVKSKVHLNDPSWITPEFKTLIAKRQQAFMSGDLASFRQLRNTVNLERKALRERFFATKVKHLKNTKPSQWWGEVKRIAGMSPASGSDNLRSLLHVEGLDHQLPDRDVANAINSAFLDQMKSFSRVLHIPPPSQLNIQLDTFPIGSINNQPVTVIGTQNRHRTLSTAPRGRNPSNISVINCRPRREEHEFGMNILLANTQ</sequence>
<keyword evidence="2" id="KW-1185">Reference proteome</keyword>